<keyword evidence="1" id="KW-1133">Transmembrane helix</keyword>
<gene>
    <name evidence="2" type="ORF">D7044_30535</name>
</gene>
<organism evidence="2 3">
    <name type="scientific">Micromonospora musae</name>
    <dbReference type="NCBI Taxonomy" id="1894970"/>
    <lineage>
        <taxon>Bacteria</taxon>
        <taxon>Bacillati</taxon>
        <taxon>Actinomycetota</taxon>
        <taxon>Actinomycetes</taxon>
        <taxon>Micromonosporales</taxon>
        <taxon>Micromonosporaceae</taxon>
        <taxon>Micromonospora</taxon>
    </lineage>
</organism>
<evidence type="ECO:0000256" key="1">
    <source>
        <dbReference type="SAM" id="Phobius"/>
    </source>
</evidence>
<evidence type="ECO:0000313" key="3">
    <source>
        <dbReference type="Proteomes" id="UP000275865"/>
    </source>
</evidence>
<sequence length="69" mass="6837">MSVAGATVAGTDASASVVVLAGAAFAAWAVVPRRAAAARMARAGGALTLRICCSCKVVQRPADSLRHGI</sequence>
<protein>
    <submittedName>
        <fullName evidence="2">Uncharacterized protein</fullName>
    </submittedName>
</protein>
<keyword evidence="1" id="KW-0812">Transmembrane</keyword>
<feature type="transmembrane region" description="Helical" evidence="1">
    <location>
        <begin position="13"/>
        <end position="31"/>
    </location>
</feature>
<comment type="caution">
    <text evidence="2">The sequence shown here is derived from an EMBL/GenBank/DDBJ whole genome shotgun (WGS) entry which is preliminary data.</text>
</comment>
<proteinExistence type="predicted"/>
<accession>A0A3A9XNR9</accession>
<keyword evidence="1" id="KW-0472">Membrane</keyword>
<evidence type="ECO:0000313" key="2">
    <source>
        <dbReference type="EMBL" id="RKN26173.1"/>
    </source>
</evidence>
<dbReference type="EMBL" id="RAZT01000022">
    <property type="protein sequence ID" value="RKN26173.1"/>
    <property type="molecule type" value="Genomic_DNA"/>
</dbReference>
<name>A0A3A9XNR9_9ACTN</name>
<reference evidence="2 3" key="1">
    <citation type="submission" date="2018-09" db="EMBL/GenBank/DDBJ databases">
        <title>Micromonospora sp. nov. MS1-9, isolated from a root of Musa sp.</title>
        <authorList>
            <person name="Kuncharoen N."/>
            <person name="Kudo T."/>
            <person name="Ohkuma M."/>
            <person name="Yuki M."/>
            <person name="Tanasupawat S."/>
        </authorList>
    </citation>
    <scope>NUCLEOTIDE SEQUENCE [LARGE SCALE GENOMIC DNA]</scope>
    <source>
        <strain evidence="2 3">MS1-9</strain>
    </source>
</reference>
<dbReference type="AlphaFoldDB" id="A0A3A9XNR9"/>
<dbReference type="Proteomes" id="UP000275865">
    <property type="component" value="Unassembled WGS sequence"/>
</dbReference>